<evidence type="ECO:0008006" key="4">
    <source>
        <dbReference type="Google" id="ProtNLM"/>
    </source>
</evidence>
<gene>
    <name evidence="2" type="ORF">A7985_13885</name>
</gene>
<dbReference type="Proteomes" id="UP000093366">
    <property type="component" value="Unassembled WGS sequence"/>
</dbReference>
<evidence type="ECO:0000313" key="3">
    <source>
        <dbReference type="Proteomes" id="UP000093366"/>
    </source>
</evidence>
<feature type="signal peptide" evidence="1">
    <location>
        <begin position="1"/>
        <end position="21"/>
    </location>
</feature>
<dbReference type="EMBL" id="MAUJ01000004">
    <property type="protein sequence ID" value="OCQ20880.1"/>
    <property type="molecule type" value="Genomic_DNA"/>
</dbReference>
<keyword evidence="1" id="KW-0732">Signal</keyword>
<name>A0A1C0TQ25_9GAMM</name>
<evidence type="ECO:0000256" key="1">
    <source>
        <dbReference type="SAM" id="SignalP"/>
    </source>
</evidence>
<dbReference type="AlphaFoldDB" id="A0A1C0TQ25"/>
<dbReference type="RefSeq" id="WP_065791064.1">
    <property type="nucleotide sequence ID" value="NZ_MAUJ01000004.1"/>
</dbReference>
<comment type="caution">
    <text evidence="2">The sequence shown here is derived from an EMBL/GenBank/DDBJ whole genome shotgun (WGS) entry which is preliminary data.</text>
</comment>
<proteinExistence type="predicted"/>
<reference evidence="3" key="1">
    <citation type="submission" date="2016-07" db="EMBL/GenBank/DDBJ databases">
        <authorList>
            <person name="Florea S."/>
            <person name="Webb J.S."/>
            <person name="Jaromczyk J."/>
            <person name="Schardl C.L."/>
        </authorList>
    </citation>
    <scope>NUCLEOTIDE SEQUENCE [LARGE SCALE GENOMIC DNA]</scope>
    <source>
        <strain evidence="3">IPB1</strain>
    </source>
</reference>
<feature type="chain" id="PRO_5008646180" description="DUF3157 family protein" evidence="1">
    <location>
        <begin position="22"/>
        <end position="229"/>
    </location>
</feature>
<accession>A0A1C0TQ25</accession>
<evidence type="ECO:0000313" key="2">
    <source>
        <dbReference type="EMBL" id="OCQ20880.1"/>
    </source>
</evidence>
<organism evidence="2 3">
    <name type="scientific">Pseudoalteromonas luteoviolacea</name>
    <dbReference type="NCBI Taxonomy" id="43657"/>
    <lineage>
        <taxon>Bacteria</taxon>
        <taxon>Pseudomonadati</taxon>
        <taxon>Pseudomonadota</taxon>
        <taxon>Gammaproteobacteria</taxon>
        <taxon>Alteromonadales</taxon>
        <taxon>Pseudoalteromonadaceae</taxon>
        <taxon>Pseudoalteromonas</taxon>
    </lineage>
</organism>
<protein>
    <recommendedName>
        <fullName evidence="4">DUF3157 family protein</fullName>
    </recommendedName>
</protein>
<sequence>MTIKHALFTCLLVTFSTWAFANTHQQFVEKAIVKFQASERGKWAFTYHHNEIEEGEKTDIYAQYFPQNPRGERWQLLKLNGASPTQKQVKDFASKRENEGYSIKLTELINPQSLSIEKETAQTITFSYPVQLADLGKDAIGKLMGTVKINKSSASIEEVNIINTDEFSPVALADISHFKLNMQFQTINDSVLPKSSYMEMSGTFSFFIDIEETSKTVFSDYQFLGAKQL</sequence>
<dbReference type="OrthoDB" id="6292668at2"/>